<comment type="caution">
    <text evidence="3">The sequence shown here is derived from an EMBL/GenBank/DDBJ whole genome shotgun (WGS) entry which is preliminary data.</text>
</comment>
<feature type="transmembrane region" description="Helical" evidence="2">
    <location>
        <begin position="21"/>
        <end position="43"/>
    </location>
</feature>
<dbReference type="EMBL" id="PVZC01000011">
    <property type="protein sequence ID" value="PRX92116.1"/>
    <property type="molecule type" value="Genomic_DNA"/>
</dbReference>
<sequence length="193" mass="19458">MAAYSGGSGPRERPGPDSARLWVGGVATAVVAALVALIGVLVFRSVLRVPVLGQAAPGAGIGGDLGVGKYALTAAFAALVATALANVLLVAAPRPLSFFGWIGGLMTALAAVAPFTYGVPLREQIALALINLFTGAVIVSLLSGAARSAGRGLAPLDGFPATQRHRRNPPRAEAPVPPTAELPPTRVWEDGPG</sequence>
<reference evidence="3 4" key="1">
    <citation type="submission" date="2018-03" db="EMBL/GenBank/DDBJ databases">
        <title>Genomic Encyclopedia of Archaeal and Bacterial Type Strains, Phase II (KMG-II): from individual species to whole genera.</title>
        <authorList>
            <person name="Goeker M."/>
        </authorList>
    </citation>
    <scope>NUCLEOTIDE SEQUENCE [LARGE SCALE GENOMIC DNA]</scope>
    <source>
        <strain evidence="3 4">DSM 45601</strain>
    </source>
</reference>
<name>A0A2T0PTR9_9ACTN</name>
<gene>
    <name evidence="3" type="ORF">CLV72_1114</name>
</gene>
<evidence type="ECO:0000313" key="4">
    <source>
        <dbReference type="Proteomes" id="UP000237846"/>
    </source>
</evidence>
<dbReference type="RefSeq" id="WP_106253089.1">
    <property type="nucleotide sequence ID" value="NZ_PVZC01000011.1"/>
</dbReference>
<evidence type="ECO:0000313" key="3">
    <source>
        <dbReference type="EMBL" id="PRX92116.1"/>
    </source>
</evidence>
<organism evidence="3 4">
    <name type="scientific">Allonocardiopsis opalescens</name>
    <dbReference type="NCBI Taxonomy" id="1144618"/>
    <lineage>
        <taxon>Bacteria</taxon>
        <taxon>Bacillati</taxon>
        <taxon>Actinomycetota</taxon>
        <taxon>Actinomycetes</taxon>
        <taxon>Streptosporangiales</taxon>
        <taxon>Allonocardiopsis</taxon>
    </lineage>
</organism>
<dbReference type="Pfam" id="PF19545">
    <property type="entry name" value="DUF6069"/>
    <property type="match status" value="1"/>
</dbReference>
<keyword evidence="2" id="KW-0472">Membrane</keyword>
<feature type="transmembrane region" description="Helical" evidence="2">
    <location>
        <begin position="125"/>
        <end position="146"/>
    </location>
</feature>
<protein>
    <submittedName>
        <fullName evidence="3">Uncharacterized protein</fullName>
    </submittedName>
</protein>
<evidence type="ECO:0000256" key="1">
    <source>
        <dbReference type="SAM" id="MobiDB-lite"/>
    </source>
</evidence>
<dbReference type="Proteomes" id="UP000237846">
    <property type="component" value="Unassembled WGS sequence"/>
</dbReference>
<dbReference type="AlphaFoldDB" id="A0A2T0PTR9"/>
<feature type="region of interest" description="Disordered" evidence="1">
    <location>
        <begin position="157"/>
        <end position="193"/>
    </location>
</feature>
<feature type="transmembrane region" description="Helical" evidence="2">
    <location>
        <begin position="70"/>
        <end position="91"/>
    </location>
</feature>
<keyword evidence="4" id="KW-1185">Reference proteome</keyword>
<keyword evidence="2" id="KW-1133">Transmembrane helix</keyword>
<feature type="transmembrane region" description="Helical" evidence="2">
    <location>
        <begin position="98"/>
        <end position="119"/>
    </location>
</feature>
<evidence type="ECO:0000256" key="2">
    <source>
        <dbReference type="SAM" id="Phobius"/>
    </source>
</evidence>
<dbReference type="OrthoDB" id="4868427at2"/>
<proteinExistence type="predicted"/>
<dbReference type="InterPro" id="IPR045713">
    <property type="entry name" value="DUF6069"/>
</dbReference>
<keyword evidence="2" id="KW-0812">Transmembrane</keyword>
<accession>A0A2T0PTR9</accession>